<comment type="caution">
    <text evidence="2">The sequence shown here is derived from an EMBL/GenBank/DDBJ whole genome shotgun (WGS) entry which is preliminary data.</text>
</comment>
<organism evidence="2 3">
    <name type="scientific">Streptomyces asiaticus subsp. ignotus</name>
    <dbReference type="NCBI Taxonomy" id="3098222"/>
    <lineage>
        <taxon>Bacteria</taxon>
        <taxon>Bacillati</taxon>
        <taxon>Actinomycetota</taxon>
        <taxon>Actinomycetes</taxon>
        <taxon>Kitasatosporales</taxon>
        <taxon>Streptomycetaceae</taxon>
        <taxon>Streptomyces</taxon>
        <taxon>Streptomyces violaceusniger group</taxon>
    </lineage>
</organism>
<dbReference type="PANTHER" id="PTHR24094:SF15">
    <property type="entry name" value="AMP-DEPENDENT SYNTHETASE_LIGASE DOMAIN-CONTAINING PROTEIN-RELATED"/>
    <property type="match status" value="1"/>
</dbReference>
<reference evidence="2 3" key="1">
    <citation type="submission" date="2023-11" db="EMBL/GenBank/DDBJ databases">
        <title>30 novel species of actinomycetes from the DSMZ collection.</title>
        <authorList>
            <person name="Nouioui I."/>
        </authorList>
    </citation>
    <scope>NUCLEOTIDE SEQUENCE [LARGE SCALE GENOMIC DNA]</scope>
    <source>
        <strain evidence="2 3">DSM 41524</strain>
    </source>
</reference>
<protein>
    <submittedName>
        <fullName evidence="2">DUF1524 domain-containing protein</fullName>
    </submittedName>
</protein>
<feature type="domain" description="GmrSD restriction endonucleases C-terminal" evidence="1">
    <location>
        <begin position="2"/>
        <end position="86"/>
    </location>
</feature>
<evidence type="ECO:0000313" key="3">
    <source>
        <dbReference type="Proteomes" id="UP001354709"/>
    </source>
</evidence>
<name>A0ABU7Q3P9_9ACTN</name>
<proteinExistence type="predicted"/>
<dbReference type="RefSeq" id="WP_330812407.1">
    <property type="nucleotide sequence ID" value="NZ_JAZBJO010000022.1"/>
</dbReference>
<evidence type="ECO:0000313" key="2">
    <source>
        <dbReference type="EMBL" id="MEE4595998.1"/>
    </source>
</evidence>
<accession>A0ABU7Q3P9</accession>
<dbReference type="InterPro" id="IPR011089">
    <property type="entry name" value="GmrSD_C"/>
</dbReference>
<dbReference type="EMBL" id="JAZBJO010000022">
    <property type="protein sequence ID" value="MEE4595998.1"/>
    <property type="molecule type" value="Genomic_DNA"/>
</dbReference>
<sequence length="122" mass="13521">MVPLAEAWHSSASIWSAQEHQGYANDLGDTRSLAAVTARENRSKADQDPTEWVPSVPGARCRYIEEWTVVKSRWRLSSDPNEVTALVAFAAGCQDTPDHLPHLTTETNTLLAIAQRYHPPPT</sequence>
<keyword evidence="3" id="KW-1185">Reference proteome</keyword>
<evidence type="ECO:0000259" key="1">
    <source>
        <dbReference type="Pfam" id="PF07510"/>
    </source>
</evidence>
<dbReference type="Proteomes" id="UP001354709">
    <property type="component" value="Unassembled WGS sequence"/>
</dbReference>
<gene>
    <name evidence="2" type="ORF">V2J94_29585</name>
</gene>
<dbReference type="PANTHER" id="PTHR24094">
    <property type="entry name" value="SECRETED PROTEIN"/>
    <property type="match status" value="1"/>
</dbReference>
<dbReference type="Pfam" id="PF07510">
    <property type="entry name" value="GmrSD_C"/>
    <property type="match status" value="1"/>
</dbReference>